<dbReference type="Proteomes" id="UP001620626">
    <property type="component" value="Unassembled WGS sequence"/>
</dbReference>
<organism evidence="2 3">
    <name type="scientific">Heterodera trifolii</name>
    <dbReference type="NCBI Taxonomy" id="157864"/>
    <lineage>
        <taxon>Eukaryota</taxon>
        <taxon>Metazoa</taxon>
        <taxon>Ecdysozoa</taxon>
        <taxon>Nematoda</taxon>
        <taxon>Chromadorea</taxon>
        <taxon>Rhabditida</taxon>
        <taxon>Tylenchina</taxon>
        <taxon>Tylenchomorpha</taxon>
        <taxon>Tylenchoidea</taxon>
        <taxon>Heteroderidae</taxon>
        <taxon>Heteroderinae</taxon>
        <taxon>Heterodera</taxon>
    </lineage>
</organism>
<dbReference type="PANTHER" id="PTHR45774:SF4">
    <property type="entry name" value="AXUNDEAD, ISOFORM F"/>
    <property type="match status" value="1"/>
</dbReference>
<accession>A0ABD2M7U4</accession>
<dbReference type="PANTHER" id="PTHR45774">
    <property type="entry name" value="BTB/POZ DOMAIN-CONTAINING"/>
    <property type="match status" value="1"/>
</dbReference>
<dbReference type="InterPro" id="IPR000210">
    <property type="entry name" value="BTB/POZ_dom"/>
</dbReference>
<sequence>MFRYDVQNSKNSIGKGHATDKNPILVPDINIEAFKAMLTFIYTKHFNELNANNWLDVLKAADKYNIKGLVKKCADFPIEKLPNVFVAFEQARLRNLEVLHWADEQCRQNDIECSAENRRKMLDKVLPNIRFPLIPKEEFTKSVEVISVYQHYSHPNLSDVPGLIPLKFPTQQRYKSEGTIEMEIEKVSEFSLVEVYSRRFSDAVDIGGFSWKIKAQIVTKNENNEKWLGFFLCYDPKKVGALIRPMFVNAAHQQMPNPFCVDGTHTLQFLNGAIAQFGQHLPPICLLVVSINHRPEQMTPSGPLSVTNVVLRNGDGNRIEASGWQRYAGVLASLTVGDVYWFVNCSARARYQQLDCWYRISVDGRNAIVVPHTPNQFVPNVPPPSIVNDQVPTLQMGGGRVVDDPNAVPEDENNNTIDHRFGIPMRARPPQRRVAERVHRPLGDFFRIERTTPMRNTLRNTRGEVCELRFLPLEDAERPDLVLETLIQHLLDRVLEGHPRPMFVSLQLHPPGFDRPYVIPLRPLEQNNAAALAAAIERLNEQSAAGIDLLAGTTITKVLAVWPLESIRTDAQRGGACDLDGEHHVSHNVQSLVRVINPNDRHCLSRAVLLGLRDRETRMPNGGGRDAFTAYAQRQEQHGPEALTLLRRAGLPVNKNMYTLEDVEQLQQRINNEHGVGQIRLVDFEKEQEYRIVFKGEGDEQIVNSLAHQMKEVLDSGEYPDTVTAHRAILSSASDVFKTMFRYDVQNSKNSIGKGHATDKNPILVPDINIEAFKAMLTFIYTKHFNELNANNWLDVLKAADKYNIKGLVKKCADFPIEKLPNVFVAFEQARLRNLEALHWADEQCRQNDIECSAENRRKMLDKVLPNIRFPLIPKEEFTKSVEVISVYQHYSHPNLSDVPGLIPLKFPTQQRYKSEGTIEMEIEKVSEFSLVEVYSRRFSDAVDIGGFSWKIKAQIVTKNENNEKWLGFFLCYDPKKVGALIRPMFVNAAHQQMPNPFCVDGTHTLQFLNGAIAQFAQHLPPICLLVVSINHRPEQMTPSGPLSVTNVVLRNGDGNRIEASGWQRYAGVLASLTVGDVYWFVNCSARARYQQLDCWYRISVDGRNAIVVPHTPNQFVPNVPPPSIVNDQVPTLQMGGGRVVDDPNAVPEDENNNTIDHRFGIPMRARPPQRRVAERVHRPLGDFFRIERTTPMRNTLRNTRGEVCELRFLPLEDAERPDLVLETLIQHLLDRVLEGHPRPMFVSLQLHPPGFDRPYVIPLRPLEQNNAAALAAAIERLNEQSAAGIDLLAGTTITKVLAVWPLESIRTDAQRGGACDLDGEHHVSHNVQSLVRVINPNDRHCLSRAVLLGLRDRETRMPNGGGRDAFTAYAQRQEQHGPEALTLLRRAGLPVNKNMYTLEDVEQLQQRISNEHGVGQIRLVVFEKEQEYRIVFKGEG</sequence>
<dbReference type="EMBL" id="JBICBT010000103">
    <property type="protein sequence ID" value="KAL3123358.1"/>
    <property type="molecule type" value="Genomic_DNA"/>
</dbReference>
<dbReference type="SUPFAM" id="SSF54695">
    <property type="entry name" value="POZ domain"/>
    <property type="match status" value="2"/>
</dbReference>
<proteinExistence type="predicted"/>
<dbReference type="PROSITE" id="PS50097">
    <property type="entry name" value="BTB"/>
    <property type="match status" value="1"/>
</dbReference>
<dbReference type="InterPro" id="IPR008974">
    <property type="entry name" value="TRAF-like"/>
</dbReference>
<dbReference type="InterPro" id="IPR011333">
    <property type="entry name" value="SKP1/BTB/POZ_sf"/>
</dbReference>
<feature type="domain" description="BTB" evidence="1">
    <location>
        <begin position="710"/>
        <end position="789"/>
    </location>
</feature>
<dbReference type="Pfam" id="PF00651">
    <property type="entry name" value="BTB"/>
    <property type="match status" value="2"/>
</dbReference>
<dbReference type="InterPro" id="IPR002083">
    <property type="entry name" value="MATH/TRAF_dom"/>
</dbReference>
<dbReference type="SMART" id="SM00225">
    <property type="entry name" value="BTB"/>
    <property type="match status" value="2"/>
</dbReference>
<name>A0ABD2M7U4_9BILA</name>
<evidence type="ECO:0000313" key="2">
    <source>
        <dbReference type="EMBL" id="KAL3123358.1"/>
    </source>
</evidence>
<dbReference type="Gene3D" id="3.30.710.10">
    <property type="entry name" value="Potassium Channel Kv1.1, Chain A"/>
    <property type="match status" value="2"/>
</dbReference>
<evidence type="ECO:0000259" key="1">
    <source>
        <dbReference type="PROSITE" id="PS50097"/>
    </source>
</evidence>
<keyword evidence="3" id="KW-1185">Reference proteome</keyword>
<protein>
    <recommendedName>
        <fullName evidence="1">BTB domain-containing protein</fullName>
    </recommendedName>
</protein>
<dbReference type="CDD" id="cd00121">
    <property type="entry name" value="MATH"/>
    <property type="match status" value="2"/>
</dbReference>
<dbReference type="CDD" id="cd18186">
    <property type="entry name" value="BTB_POZ_ZBTB_KLHL-like"/>
    <property type="match status" value="1"/>
</dbReference>
<evidence type="ECO:0000313" key="3">
    <source>
        <dbReference type="Proteomes" id="UP001620626"/>
    </source>
</evidence>
<gene>
    <name evidence="2" type="ORF">niasHT_009501</name>
</gene>
<reference evidence="2 3" key="1">
    <citation type="submission" date="2024-10" db="EMBL/GenBank/DDBJ databases">
        <authorList>
            <person name="Kim D."/>
        </authorList>
    </citation>
    <scope>NUCLEOTIDE SEQUENCE [LARGE SCALE GENOMIC DNA]</scope>
    <source>
        <strain evidence="2">BH-2024</strain>
    </source>
</reference>
<comment type="caution">
    <text evidence="2">The sequence shown here is derived from an EMBL/GenBank/DDBJ whole genome shotgun (WGS) entry which is preliminary data.</text>
</comment>
<dbReference type="Gene3D" id="2.60.210.10">
    <property type="entry name" value="Apoptosis, Tumor Necrosis Factor Receptor Associated Protein 2, Chain A"/>
    <property type="match status" value="2"/>
</dbReference>